<evidence type="ECO:0000256" key="5">
    <source>
        <dbReference type="PIRSR" id="PIRSR019663-1"/>
    </source>
</evidence>
<protein>
    <recommendedName>
        <fullName evidence="10">GPI-anchor transamidase</fullName>
    </recommendedName>
</protein>
<feature type="transmembrane region" description="Helical" evidence="6">
    <location>
        <begin position="397"/>
        <end position="415"/>
    </location>
</feature>
<dbReference type="GO" id="GO:0016255">
    <property type="term" value="P:attachment of GPI anchor to protein"/>
    <property type="evidence" value="ECO:0007669"/>
    <property type="project" value="InterPro"/>
</dbReference>
<dbReference type="EMBL" id="KB468113">
    <property type="protein sequence ID" value="PCH40692.1"/>
    <property type="molecule type" value="Genomic_DNA"/>
</dbReference>
<evidence type="ECO:0000256" key="7">
    <source>
        <dbReference type="SAM" id="SignalP"/>
    </source>
</evidence>
<accession>A0A2H3JEM5</accession>
<keyword evidence="6" id="KW-0812">Transmembrane</keyword>
<dbReference type="Pfam" id="PF01650">
    <property type="entry name" value="Peptidase_C13"/>
    <property type="match status" value="1"/>
</dbReference>
<evidence type="ECO:0000313" key="9">
    <source>
        <dbReference type="Proteomes" id="UP000218811"/>
    </source>
</evidence>
<dbReference type="GO" id="GO:0042765">
    <property type="term" value="C:GPI-anchor transamidase complex"/>
    <property type="evidence" value="ECO:0007669"/>
    <property type="project" value="InterPro"/>
</dbReference>
<evidence type="ECO:0008006" key="10">
    <source>
        <dbReference type="Google" id="ProtNLM"/>
    </source>
</evidence>
<dbReference type="PIRSF" id="PIRSF019663">
    <property type="entry name" value="Legumain"/>
    <property type="match status" value="1"/>
</dbReference>
<name>A0A2H3JEM5_WOLCO</name>
<dbReference type="GO" id="GO:0006506">
    <property type="term" value="P:GPI anchor biosynthetic process"/>
    <property type="evidence" value="ECO:0007669"/>
    <property type="project" value="UniProtKB-UniPathway"/>
</dbReference>
<keyword evidence="9" id="KW-1185">Reference proteome</keyword>
<dbReference type="PRINTS" id="PR00776">
    <property type="entry name" value="HEMOGLOBNASE"/>
</dbReference>
<feature type="active site" description="Nucleophile" evidence="5">
    <location>
        <position position="213"/>
    </location>
</feature>
<feature type="active site" evidence="5">
    <location>
        <position position="171"/>
    </location>
</feature>
<evidence type="ECO:0000256" key="2">
    <source>
        <dbReference type="ARBA" id="ARBA00009941"/>
    </source>
</evidence>
<feature type="signal peptide" evidence="7">
    <location>
        <begin position="1"/>
        <end position="26"/>
    </location>
</feature>
<reference evidence="8 9" key="1">
    <citation type="journal article" date="2012" name="Science">
        <title>The Paleozoic origin of enzymatic lignin decomposition reconstructed from 31 fungal genomes.</title>
        <authorList>
            <person name="Floudas D."/>
            <person name="Binder M."/>
            <person name="Riley R."/>
            <person name="Barry K."/>
            <person name="Blanchette R.A."/>
            <person name="Henrissat B."/>
            <person name="Martinez A.T."/>
            <person name="Otillar R."/>
            <person name="Spatafora J.W."/>
            <person name="Yadav J.S."/>
            <person name="Aerts A."/>
            <person name="Benoit I."/>
            <person name="Boyd A."/>
            <person name="Carlson A."/>
            <person name="Copeland A."/>
            <person name="Coutinho P.M."/>
            <person name="de Vries R.P."/>
            <person name="Ferreira P."/>
            <person name="Findley K."/>
            <person name="Foster B."/>
            <person name="Gaskell J."/>
            <person name="Glotzer D."/>
            <person name="Gorecki P."/>
            <person name="Heitman J."/>
            <person name="Hesse C."/>
            <person name="Hori C."/>
            <person name="Igarashi K."/>
            <person name="Jurgens J.A."/>
            <person name="Kallen N."/>
            <person name="Kersten P."/>
            <person name="Kohler A."/>
            <person name="Kuees U."/>
            <person name="Kumar T.K.A."/>
            <person name="Kuo A."/>
            <person name="LaButti K."/>
            <person name="Larrondo L.F."/>
            <person name="Lindquist E."/>
            <person name="Ling A."/>
            <person name="Lombard V."/>
            <person name="Lucas S."/>
            <person name="Lundell T."/>
            <person name="Martin R."/>
            <person name="McLaughlin D.J."/>
            <person name="Morgenstern I."/>
            <person name="Morin E."/>
            <person name="Murat C."/>
            <person name="Nagy L.G."/>
            <person name="Nolan M."/>
            <person name="Ohm R.A."/>
            <person name="Patyshakuliyeva A."/>
            <person name="Rokas A."/>
            <person name="Ruiz-Duenas F.J."/>
            <person name="Sabat G."/>
            <person name="Salamov A."/>
            <person name="Samejima M."/>
            <person name="Schmutz J."/>
            <person name="Slot J.C."/>
            <person name="St John F."/>
            <person name="Stenlid J."/>
            <person name="Sun H."/>
            <person name="Sun S."/>
            <person name="Syed K."/>
            <person name="Tsang A."/>
            <person name="Wiebenga A."/>
            <person name="Young D."/>
            <person name="Pisabarro A."/>
            <person name="Eastwood D.C."/>
            <person name="Martin F."/>
            <person name="Cullen D."/>
            <person name="Grigoriev I.V."/>
            <person name="Hibbett D.S."/>
        </authorList>
    </citation>
    <scope>NUCLEOTIDE SEQUENCE [LARGE SCALE GENOMIC DNA]</scope>
    <source>
        <strain evidence="8 9">MD-104</strain>
    </source>
</reference>
<gene>
    <name evidence="8" type="ORF">WOLCODRAFT_99130</name>
</gene>
<evidence type="ECO:0000313" key="8">
    <source>
        <dbReference type="EMBL" id="PCH40692.1"/>
    </source>
</evidence>
<dbReference type="FunFam" id="3.40.50.1460:FF:000003">
    <property type="entry name" value="GPI-anchor transamidase"/>
    <property type="match status" value="1"/>
</dbReference>
<dbReference type="GO" id="GO:0003923">
    <property type="term" value="F:GPI-anchor transamidase activity"/>
    <property type="evidence" value="ECO:0007669"/>
    <property type="project" value="InterPro"/>
</dbReference>
<organism evidence="8 9">
    <name type="scientific">Wolfiporia cocos (strain MD-104)</name>
    <name type="common">Brown rot fungus</name>
    <dbReference type="NCBI Taxonomy" id="742152"/>
    <lineage>
        <taxon>Eukaryota</taxon>
        <taxon>Fungi</taxon>
        <taxon>Dikarya</taxon>
        <taxon>Basidiomycota</taxon>
        <taxon>Agaricomycotina</taxon>
        <taxon>Agaricomycetes</taxon>
        <taxon>Polyporales</taxon>
        <taxon>Phaeolaceae</taxon>
        <taxon>Wolfiporia</taxon>
    </lineage>
</organism>
<dbReference type="STRING" id="742152.A0A2H3JEM5"/>
<dbReference type="PIRSF" id="PIRSF500138">
    <property type="entry name" value="GPI8"/>
    <property type="match status" value="1"/>
</dbReference>
<keyword evidence="6" id="KW-0472">Membrane</keyword>
<evidence type="ECO:0000256" key="6">
    <source>
        <dbReference type="SAM" id="Phobius"/>
    </source>
</evidence>
<comment type="similarity">
    <text evidence="2">Belongs to the peptidase C13 family.</text>
</comment>
<evidence type="ECO:0000256" key="4">
    <source>
        <dbReference type="ARBA" id="ARBA00022729"/>
    </source>
</evidence>
<sequence>MRTFAAWCGIFSLLTCLLSLCGTSAAEPSARNAPVENFFAGRGGGGSAHTNNWAVLVCSSRYWFNYRHMANALGMYRTVKRLGIPDSNIILMLADDAACNARNKFPGCVYANQGRHLDLYGDNIEVDYRGYEVTVENFLRVLTGRMDPSVPRSKRLLTDDRSNIFVYMTGHGGNEFLKFQDNEEISAFDIADAFEQMWQKKRYNEILFMIDTCQANTMFSKFYSPNIIATGSSEIHENSYSHENDFDIGVAVIDKFTHYILQFMEGINKTSQATLQDLFNTYDFSKIESHAGVRADLFRRPLTETLVTDFFGGVAQAEVLDESASPSACALQPPSADGIQATLAIQMPGLELLLTEPVNTTLNRGPTGPRRALETDCTGLSLAAARGTADDLLARKARAWASSFVIVVLIGFVNMRRK</sequence>
<evidence type="ECO:0000256" key="3">
    <source>
        <dbReference type="ARBA" id="ARBA00022502"/>
    </source>
</evidence>
<dbReference type="AlphaFoldDB" id="A0A2H3JEM5"/>
<dbReference type="InterPro" id="IPR001096">
    <property type="entry name" value="Peptidase_C13"/>
</dbReference>
<keyword evidence="6" id="KW-1133">Transmembrane helix</keyword>
<dbReference type="UniPathway" id="UPA00196"/>
<feature type="chain" id="PRO_5028264644" description="GPI-anchor transamidase" evidence="7">
    <location>
        <begin position="27"/>
        <end position="418"/>
    </location>
</feature>
<dbReference type="OMA" id="KHLRHIF"/>
<keyword evidence="3" id="KW-0337">GPI-anchor biosynthesis</keyword>
<proteinExistence type="inferred from homology"/>
<dbReference type="OrthoDB" id="192611at2759"/>
<dbReference type="InterPro" id="IPR028361">
    <property type="entry name" value="GPI_transamidase"/>
</dbReference>
<dbReference type="GO" id="GO:0006508">
    <property type="term" value="P:proteolysis"/>
    <property type="evidence" value="ECO:0007669"/>
    <property type="project" value="InterPro"/>
</dbReference>
<dbReference type="PANTHER" id="PTHR48067">
    <property type="entry name" value="GPI-ANCHOR TRANSAMIDASE"/>
    <property type="match status" value="1"/>
</dbReference>
<comment type="pathway">
    <text evidence="1">Glycolipid biosynthesis; glycosylphosphatidylinositol-anchor biosynthesis.</text>
</comment>
<dbReference type="Gene3D" id="3.40.50.1460">
    <property type="match status" value="1"/>
</dbReference>
<dbReference type="Proteomes" id="UP000218811">
    <property type="component" value="Unassembled WGS sequence"/>
</dbReference>
<evidence type="ECO:0000256" key="1">
    <source>
        <dbReference type="ARBA" id="ARBA00004687"/>
    </source>
</evidence>
<dbReference type="PANTHER" id="PTHR48067:SF1">
    <property type="entry name" value="GPI-ANCHOR TRANSAMIDASE"/>
    <property type="match status" value="1"/>
</dbReference>
<keyword evidence="4 7" id="KW-0732">Signal</keyword>